<gene>
    <name evidence="1" type="primary">ORF37</name>
</gene>
<proteinExistence type="predicted"/>
<accession>Q9PZ06</accession>
<organismHost>
    <name type="scientific">Xestia</name>
    <dbReference type="NCBI Taxonomy" id="320016"/>
</organismHost>
<sequence>MTLLPLELKWEILKYMNHPNDYLMATYALESPHDTKKYNDICGKIGVYPKFIKIHDIRDSSKLQLFMYTREIDPSSGKDVEFTNIYLNSVIGVDQCIIDDLKNDCDNDYLALNIVIDECIDPILVKYYKFLRSEIDKKETQTDYCYVYSDTEFTNNVESVEDDEKHEIWYVDFCM</sequence>
<keyword evidence="2" id="KW-1185">Reference proteome</keyword>
<dbReference type="GeneID" id="1442271"/>
<reference evidence="1 2" key="1">
    <citation type="journal article" date="1999" name="Virology">
        <title>Sequence analysis of the Xestia c-nigrum granulovirus genome.</title>
        <authorList>
            <person name="Hayakawa T."/>
            <person name="Ko R."/>
            <person name="Okano K."/>
            <person name="Seong S.I."/>
            <person name="Goto C."/>
            <person name="Maeda S."/>
        </authorList>
    </citation>
    <scope>NUCLEOTIDE SEQUENCE [LARGE SCALE GENOMIC DNA]</scope>
</reference>
<name>Q9PZ06_GVXN</name>
<organism evidence="1 2">
    <name type="scientific">Xestia c-nigrum granulosis virus</name>
    <name type="common">XnGV</name>
    <name type="synonym">Xestia c-nigrum granulovirus</name>
    <dbReference type="NCBI Taxonomy" id="51677"/>
    <lineage>
        <taxon>Viruses</taxon>
        <taxon>Viruses incertae sedis</taxon>
        <taxon>Naldaviricetes</taxon>
        <taxon>Lefavirales</taxon>
        <taxon>Baculoviridae</taxon>
        <taxon>Betabaculovirus</taxon>
        <taxon>Betabaculovirus xecnigri</taxon>
    </lineage>
</organism>
<dbReference type="KEGG" id="vg:1442271"/>
<evidence type="ECO:0000313" key="1">
    <source>
        <dbReference type="EMBL" id="AAF05151.1"/>
    </source>
</evidence>
<protein>
    <submittedName>
        <fullName evidence="1">ORF37</fullName>
    </submittedName>
</protein>
<dbReference type="Proteomes" id="UP000202921">
    <property type="component" value="Segment"/>
</dbReference>
<dbReference type="EMBL" id="AF162221">
    <property type="protein sequence ID" value="AAF05151.1"/>
    <property type="molecule type" value="Genomic_DNA"/>
</dbReference>
<evidence type="ECO:0000313" key="2">
    <source>
        <dbReference type="Proteomes" id="UP000202921"/>
    </source>
</evidence>
<dbReference type="RefSeq" id="NP_059185.1">
    <property type="nucleotide sequence ID" value="NC_002331.1"/>
</dbReference>